<reference evidence="1 2" key="1">
    <citation type="submission" date="2018-08" db="EMBL/GenBank/DDBJ databases">
        <title>Genome and evolution of the arbuscular mycorrhizal fungus Diversispora epigaea (formerly Glomus versiforme) and its bacterial endosymbionts.</title>
        <authorList>
            <person name="Sun X."/>
            <person name="Fei Z."/>
            <person name="Harrison M."/>
        </authorList>
    </citation>
    <scope>NUCLEOTIDE SEQUENCE [LARGE SCALE GENOMIC DNA]</scope>
    <source>
        <strain evidence="1 2">IT104</strain>
    </source>
</reference>
<dbReference type="EMBL" id="PQFF01000134">
    <property type="protein sequence ID" value="RHZ79650.1"/>
    <property type="molecule type" value="Genomic_DNA"/>
</dbReference>
<sequence length="121" mass="13947">MKCPTILGYGLIKYFMHNMHNAVCRPKKIGPDILKKGSLGSYKVSTSSEFDKIRQEKVQTILNNWKTWVSIKNLKKDSDTRMNIEHLQVEQFATGDSQITNKKLKRLRISHNKGVESKKKA</sequence>
<name>A0A397J442_9GLOM</name>
<accession>A0A397J442</accession>
<dbReference type="Proteomes" id="UP000266861">
    <property type="component" value="Unassembled WGS sequence"/>
</dbReference>
<dbReference type="AlphaFoldDB" id="A0A397J442"/>
<evidence type="ECO:0000313" key="2">
    <source>
        <dbReference type="Proteomes" id="UP000266861"/>
    </source>
</evidence>
<evidence type="ECO:0000313" key="1">
    <source>
        <dbReference type="EMBL" id="RHZ79650.1"/>
    </source>
</evidence>
<protein>
    <submittedName>
        <fullName evidence="1">Uncharacterized protein</fullName>
    </submittedName>
</protein>
<dbReference type="OrthoDB" id="2445623at2759"/>
<keyword evidence="2" id="KW-1185">Reference proteome</keyword>
<gene>
    <name evidence="1" type="ORF">Glove_143g16</name>
</gene>
<organism evidence="1 2">
    <name type="scientific">Diversispora epigaea</name>
    <dbReference type="NCBI Taxonomy" id="1348612"/>
    <lineage>
        <taxon>Eukaryota</taxon>
        <taxon>Fungi</taxon>
        <taxon>Fungi incertae sedis</taxon>
        <taxon>Mucoromycota</taxon>
        <taxon>Glomeromycotina</taxon>
        <taxon>Glomeromycetes</taxon>
        <taxon>Diversisporales</taxon>
        <taxon>Diversisporaceae</taxon>
        <taxon>Diversispora</taxon>
    </lineage>
</organism>
<comment type="caution">
    <text evidence="1">The sequence shown here is derived from an EMBL/GenBank/DDBJ whole genome shotgun (WGS) entry which is preliminary data.</text>
</comment>
<proteinExistence type="predicted"/>